<dbReference type="GO" id="GO:0005737">
    <property type="term" value="C:cytoplasm"/>
    <property type="evidence" value="ECO:0007669"/>
    <property type="project" value="TreeGrafter"/>
</dbReference>
<dbReference type="AlphaFoldDB" id="F2L4Q7"/>
<sequence length="320" mass="36265">MSEVRRDPTTGDWIVVAPRRLERPWQPESFCPFDPGAPETGYGWDVLILPNRYPVVSPEAPAPQTDGFYEAVRAYGRALVVVETPEHNLDDLSDLPREQIERVLRMVRDEMARAASDPGVLYFLYFRNKGREIGVSLTHPHGQIYELPVVPERVARELERAEEYWRGRGRCLHCDVVARESASGRALLRGAYWAAFVPYYARWPHEVHVYPLRHVQLLTQLGDGELAELAGVLKAVLCALKNAVGKPMPYMMVLHQAPLRGDHRYYHLHFEIYGMYRPDGRLKYAASAETGAGIYTLDTTPEDAAERLKKALASCPRGIS</sequence>
<evidence type="ECO:0000259" key="10">
    <source>
        <dbReference type="Pfam" id="PF02744"/>
    </source>
</evidence>
<evidence type="ECO:0000256" key="4">
    <source>
        <dbReference type="ARBA" id="ARBA00022695"/>
    </source>
</evidence>
<gene>
    <name evidence="11" type="ordered locus">TUZN_0745</name>
</gene>
<dbReference type="STRING" id="999630.TUZN_0745"/>
<evidence type="ECO:0000256" key="6">
    <source>
        <dbReference type="ARBA" id="ARBA00022833"/>
    </source>
</evidence>
<evidence type="ECO:0000256" key="3">
    <source>
        <dbReference type="ARBA" id="ARBA00022679"/>
    </source>
</evidence>
<reference key="2">
    <citation type="submission" date="2011-03" db="EMBL/GenBank/DDBJ databases">
        <title>Complete genome sequence of the thermoacidophilic crenarchaeon Thermoproteus uzoniensis 768-20.</title>
        <authorList>
            <person name="Mardanov A.V."/>
            <person name="Gumerov V.M."/>
            <person name="Beletsky A.V."/>
            <person name="Prokofeva M.I."/>
            <person name="Bonch-Osmolovskaya E.A."/>
            <person name="Ravin N.V."/>
            <person name="Skryabin K.G."/>
        </authorList>
    </citation>
    <scope>NUCLEOTIDE SEQUENCE</scope>
    <source>
        <strain>768-20</strain>
    </source>
</reference>
<dbReference type="GO" id="GO:0033499">
    <property type="term" value="P:galactose catabolic process via UDP-galactose, Leloir pathway"/>
    <property type="evidence" value="ECO:0007669"/>
    <property type="project" value="TreeGrafter"/>
</dbReference>
<dbReference type="InterPro" id="IPR005849">
    <property type="entry name" value="GalP_Utransf_N"/>
</dbReference>
<dbReference type="Pfam" id="PF01087">
    <property type="entry name" value="GalP_UDP_transf"/>
    <property type="match status" value="1"/>
</dbReference>
<evidence type="ECO:0000313" key="11">
    <source>
        <dbReference type="EMBL" id="AEA12235.1"/>
    </source>
</evidence>
<comment type="similarity">
    <text evidence="2">Belongs to the galactose-1-phosphate uridylyltransferase type 1 family.</text>
</comment>
<keyword evidence="4 11" id="KW-0548">Nucleotidyltransferase</keyword>
<dbReference type="eggNOG" id="arCOG00422">
    <property type="taxonomic scope" value="Archaea"/>
</dbReference>
<dbReference type="UniPathway" id="UPA00214"/>
<dbReference type="EMBL" id="CP002590">
    <property type="protein sequence ID" value="AEA12235.1"/>
    <property type="molecule type" value="Genomic_DNA"/>
</dbReference>
<dbReference type="RefSeq" id="WP_013679571.1">
    <property type="nucleotide sequence ID" value="NC_015315.1"/>
</dbReference>
<evidence type="ECO:0000259" key="9">
    <source>
        <dbReference type="Pfam" id="PF01087"/>
    </source>
</evidence>
<dbReference type="NCBIfam" id="TIGR00209">
    <property type="entry name" value="galT_1"/>
    <property type="match status" value="1"/>
</dbReference>
<proteinExistence type="inferred from homology"/>
<feature type="domain" description="Galactose-1-phosphate uridyl transferase N-terminal" evidence="9">
    <location>
        <begin position="49"/>
        <end position="151"/>
    </location>
</feature>
<dbReference type="Gene3D" id="3.30.428.10">
    <property type="entry name" value="HIT-like"/>
    <property type="match status" value="2"/>
</dbReference>
<evidence type="ECO:0000256" key="5">
    <source>
        <dbReference type="ARBA" id="ARBA00022723"/>
    </source>
</evidence>
<keyword evidence="7" id="KW-0119">Carbohydrate metabolism</keyword>
<dbReference type="HOGENOM" id="CLU_029960_1_1_2"/>
<dbReference type="PIRSF" id="PIRSF000808">
    <property type="entry name" value="GalT"/>
    <property type="match status" value="1"/>
</dbReference>
<dbReference type="OrthoDB" id="7650at2157"/>
<evidence type="ECO:0000256" key="7">
    <source>
        <dbReference type="ARBA" id="ARBA00023277"/>
    </source>
</evidence>
<accession>F2L4Q7</accession>
<dbReference type="PANTHER" id="PTHR11943:SF1">
    <property type="entry name" value="GALACTOSE-1-PHOSPHATE URIDYLYLTRANSFERASE"/>
    <property type="match status" value="1"/>
</dbReference>
<organism evidence="11 12">
    <name type="scientific">Thermoproteus uzoniensis (strain 768-20)</name>
    <dbReference type="NCBI Taxonomy" id="999630"/>
    <lineage>
        <taxon>Archaea</taxon>
        <taxon>Thermoproteota</taxon>
        <taxon>Thermoprotei</taxon>
        <taxon>Thermoproteales</taxon>
        <taxon>Thermoproteaceae</taxon>
        <taxon>Thermoproteus</taxon>
    </lineage>
</organism>
<feature type="domain" description="Galactose-1-phosphate uridyl transferase C-terminal" evidence="10">
    <location>
        <begin position="158"/>
        <end position="273"/>
    </location>
</feature>
<dbReference type="GO" id="GO:0008108">
    <property type="term" value="F:UDP-glucose:hexose-1-phosphate uridylyltransferase activity"/>
    <property type="evidence" value="ECO:0007669"/>
    <property type="project" value="InterPro"/>
</dbReference>
<reference evidence="11 12" key="1">
    <citation type="journal article" date="2011" name="J. Bacteriol.">
        <title>Complete genome sequence of the thermoacidophilic crenarchaeon Thermoproteus uzoniensis 768-20.</title>
        <authorList>
            <person name="Mardanov A.V."/>
            <person name="Gumerov V.M."/>
            <person name="Beletsky A.V."/>
            <person name="Prokofeva M.I."/>
            <person name="Bonch-Osmolovskaya E.A."/>
            <person name="Ravin N.V."/>
            <person name="Skryabin K.G."/>
        </authorList>
    </citation>
    <scope>NUCLEOTIDE SEQUENCE [LARGE SCALE GENOMIC DNA]</scope>
    <source>
        <strain evidence="11 12">768-20</strain>
    </source>
</reference>
<keyword evidence="5" id="KW-0479">Metal-binding</keyword>
<evidence type="ECO:0000256" key="1">
    <source>
        <dbReference type="ARBA" id="ARBA00001947"/>
    </source>
</evidence>
<dbReference type="GeneID" id="10360284"/>
<comment type="cofactor">
    <cofactor evidence="1">
        <name>Zn(2+)</name>
        <dbReference type="ChEBI" id="CHEBI:29105"/>
    </cofactor>
</comment>
<evidence type="ECO:0000256" key="2">
    <source>
        <dbReference type="ARBA" id="ARBA00010951"/>
    </source>
</evidence>
<dbReference type="Pfam" id="PF02744">
    <property type="entry name" value="GalP_UDP_tr_C"/>
    <property type="match status" value="1"/>
</dbReference>
<evidence type="ECO:0000256" key="8">
    <source>
        <dbReference type="PIRSR" id="PIRSR000808-1"/>
    </source>
</evidence>
<dbReference type="InterPro" id="IPR001937">
    <property type="entry name" value="GalP_UDPtransf1"/>
</dbReference>
<keyword evidence="3" id="KW-0808">Transferase</keyword>
<dbReference type="PANTHER" id="PTHR11943">
    <property type="entry name" value="GALACTOSE-1-PHOSPHATE URIDYLYLTRANSFERASE"/>
    <property type="match status" value="1"/>
</dbReference>
<dbReference type="SUPFAM" id="SSF54197">
    <property type="entry name" value="HIT-like"/>
    <property type="match status" value="2"/>
</dbReference>
<feature type="active site" description="Tele-UMP-histidine intermediate" evidence="8">
    <location>
        <position position="141"/>
    </location>
</feature>
<evidence type="ECO:0000313" key="12">
    <source>
        <dbReference type="Proteomes" id="UP000008138"/>
    </source>
</evidence>
<dbReference type="InterPro" id="IPR005850">
    <property type="entry name" value="GalP_Utransf_C"/>
</dbReference>
<dbReference type="KEGG" id="tuz:TUZN_0745"/>
<dbReference type="GO" id="GO:0008270">
    <property type="term" value="F:zinc ion binding"/>
    <property type="evidence" value="ECO:0007669"/>
    <property type="project" value="InterPro"/>
</dbReference>
<keyword evidence="6" id="KW-0862">Zinc</keyword>
<keyword evidence="12" id="KW-1185">Reference proteome</keyword>
<dbReference type="Proteomes" id="UP000008138">
    <property type="component" value="Chromosome"/>
</dbReference>
<protein>
    <submittedName>
        <fullName evidence="11">Galactose-1-phosphate uridylyltransferase</fullName>
    </submittedName>
</protein>
<name>F2L4Q7_THEU7</name>
<dbReference type="InterPro" id="IPR036265">
    <property type="entry name" value="HIT-like_sf"/>
</dbReference>